<accession>A0A2U9B9T6</accession>
<organism evidence="1 2">
    <name type="scientific">Scophthalmus maximus</name>
    <name type="common">Turbot</name>
    <name type="synonym">Psetta maxima</name>
    <dbReference type="NCBI Taxonomy" id="52904"/>
    <lineage>
        <taxon>Eukaryota</taxon>
        <taxon>Metazoa</taxon>
        <taxon>Chordata</taxon>
        <taxon>Craniata</taxon>
        <taxon>Vertebrata</taxon>
        <taxon>Euteleostomi</taxon>
        <taxon>Actinopterygii</taxon>
        <taxon>Neopterygii</taxon>
        <taxon>Teleostei</taxon>
        <taxon>Neoteleostei</taxon>
        <taxon>Acanthomorphata</taxon>
        <taxon>Carangaria</taxon>
        <taxon>Pleuronectiformes</taxon>
        <taxon>Pleuronectoidei</taxon>
        <taxon>Scophthalmidae</taxon>
        <taxon>Scophthalmus</taxon>
    </lineage>
</organism>
<reference evidence="1 2" key="1">
    <citation type="submission" date="2017-12" db="EMBL/GenBank/DDBJ databases">
        <title>Integrating genomic resources of turbot (Scophthalmus maximus) in depth evaluation of genetic and physical mapping variation across individuals.</title>
        <authorList>
            <person name="Martinez P."/>
        </authorList>
    </citation>
    <scope>NUCLEOTIDE SEQUENCE [LARGE SCALE GENOMIC DNA]</scope>
</reference>
<gene>
    <name evidence="1" type="ORF">SMAX5B_004840</name>
</gene>
<evidence type="ECO:0000313" key="2">
    <source>
        <dbReference type="Proteomes" id="UP000246464"/>
    </source>
</evidence>
<dbReference type="EMBL" id="CP026246">
    <property type="protein sequence ID" value="AWP00559.1"/>
    <property type="molecule type" value="Genomic_DNA"/>
</dbReference>
<name>A0A2U9B9T6_SCOMX</name>
<evidence type="ECO:0000313" key="1">
    <source>
        <dbReference type="EMBL" id="AWP00559.1"/>
    </source>
</evidence>
<sequence>MTGGVTVRIPKCGEKEVFRWSPLQQWDSDLRYFHFLQTPLITISISPSPREQCSYFGGARS</sequence>
<protein>
    <submittedName>
        <fullName evidence="1">Uncharacterized protein</fullName>
    </submittedName>
</protein>
<keyword evidence="2" id="KW-1185">Reference proteome</keyword>
<dbReference type="Proteomes" id="UP000246464">
    <property type="component" value="Chromosome 4"/>
</dbReference>
<proteinExistence type="predicted"/>
<dbReference type="AlphaFoldDB" id="A0A2U9B9T6"/>